<sequence>MQILFMTLKASISCIYLNRYSTAINTDIQTMHEFYT</sequence>
<protein>
    <submittedName>
        <fullName evidence="1">Uncharacterized protein</fullName>
    </submittedName>
</protein>
<organism evidence="1">
    <name type="scientific">Rhizophora mucronata</name>
    <name type="common">Asiatic mangrove</name>
    <dbReference type="NCBI Taxonomy" id="61149"/>
    <lineage>
        <taxon>Eukaryota</taxon>
        <taxon>Viridiplantae</taxon>
        <taxon>Streptophyta</taxon>
        <taxon>Embryophyta</taxon>
        <taxon>Tracheophyta</taxon>
        <taxon>Spermatophyta</taxon>
        <taxon>Magnoliopsida</taxon>
        <taxon>eudicotyledons</taxon>
        <taxon>Gunneridae</taxon>
        <taxon>Pentapetalae</taxon>
        <taxon>rosids</taxon>
        <taxon>fabids</taxon>
        <taxon>Malpighiales</taxon>
        <taxon>Rhizophoraceae</taxon>
        <taxon>Rhizophora</taxon>
    </lineage>
</organism>
<accession>A0A2P2QEN0</accession>
<proteinExistence type="predicted"/>
<reference evidence="1" key="1">
    <citation type="submission" date="2018-02" db="EMBL/GenBank/DDBJ databases">
        <title>Rhizophora mucronata_Transcriptome.</title>
        <authorList>
            <person name="Meera S.P."/>
            <person name="Sreeshan A."/>
            <person name="Augustine A."/>
        </authorList>
    </citation>
    <scope>NUCLEOTIDE SEQUENCE</scope>
    <source>
        <tissue evidence="1">Leaf</tissue>
    </source>
</reference>
<evidence type="ECO:0000313" key="1">
    <source>
        <dbReference type="EMBL" id="MBX65395.1"/>
    </source>
</evidence>
<name>A0A2P2QEN0_RHIMU</name>
<dbReference type="EMBL" id="GGEC01084911">
    <property type="protein sequence ID" value="MBX65395.1"/>
    <property type="molecule type" value="Transcribed_RNA"/>
</dbReference>
<dbReference type="AlphaFoldDB" id="A0A2P2QEN0"/>